<organism evidence="9 10">
    <name type="scientific">Micromonospora yangpuensis</name>
    <dbReference type="NCBI Taxonomy" id="683228"/>
    <lineage>
        <taxon>Bacteria</taxon>
        <taxon>Bacillati</taxon>
        <taxon>Actinomycetota</taxon>
        <taxon>Actinomycetes</taxon>
        <taxon>Micromonosporales</taxon>
        <taxon>Micromonosporaceae</taxon>
        <taxon>Micromonospora</taxon>
    </lineage>
</organism>
<evidence type="ECO:0000313" key="10">
    <source>
        <dbReference type="Proteomes" id="UP000198937"/>
    </source>
</evidence>
<dbReference type="GO" id="GO:0008270">
    <property type="term" value="F:zinc ion binding"/>
    <property type="evidence" value="ECO:0007669"/>
    <property type="project" value="InterPro"/>
</dbReference>
<evidence type="ECO:0000256" key="1">
    <source>
        <dbReference type="ARBA" id="ARBA00022490"/>
    </source>
</evidence>
<keyword evidence="3" id="KW-0479">Metal-binding</keyword>
<dbReference type="NCBIfam" id="TIGR01902">
    <property type="entry name" value="dapE-lys-deAc"/>
    <property type="match status" value="1"/>
</dbReference>
<dbReference type="GO" id="GO:0050897">
    <property type="term" value="F:cobalt ion binding"/>
    <property type="evidence" value="ECO:0007669"/>
    <property type="project" value="InterPro"/>
</dbReference>
<dbReference type="AlphaFoldDB" id="A0A1C6VH39"/>
<evidence type="ECO:0000256" key="8">
    <source>
        <dbReference type="SAM" id="MobiDB-lite"/>
    </source>
</evidence>
<protein>
    <submittedName>
        <fullName evidence="9">Acetylornithine deacetylase</fullName>
    </submittedName>
</protein>
<dbReference type="PROSITE" id="PS00758">
    <property type="entry name" value="ARGE_DAPE_CPG2_1"/>
    <property type="match status" value="1"/>
</dbReference>
<dbReference type="GO" id="GO:0016811">
    <property type="term" value="F:hydrolase activity, acting on carbon-nitrogen (but not peptide) bonds, in linear amides"/>
    <property type="evidence" value="ECO:0007669"/>
    <property type="project" value="InterPro"/>
</dbReference>
<dbReference type="InterPro" id="IPR010175">
    <property type="entry name" value="LysK"/>
</dbReference>
<name>A0A1C6VH39_9ACTN</name>
<keyword evidence="1" id="KW-0963">Cytoplasm</keyword>
<dbReference type="EMBL" id="FMIA01000002">
    <property type="protein sequence ID" value="SCL65602.1"/>
    <property type="molecule type" value="Genomic_DNA"/>
</dbReference>
<keyword evidence="7" id="KW-0170">Cobalt</keyword>
<evidence type="ECO:0000256" key="4">
    <source>
        <dbReference type="ARBA" id="ARBA00022801"/>
    </source>
</evidence>
<keyword evidence="4" id="KW-0378">Hydrolase</keyword>
<feature type="compositionally biased region" description="Basic and acidic residues" evidence="8">
    <location>
        <begin position="385"/>
        <end position="394"/>
    </location>
</feature>
<gene>
    <name evidence="9" type="ORF">GA0070617_5814</name>
</gene>
<dbReference type="PANTHER" id="PTHR43808:SF28">
    <property type="entry name" value="[LYSW]-LYSINE_[LYSW]-ORNITHINE HYDROLASE"/>
    <property type="match status" value="1"/>
</dbReference>
<dbReference type="OrthoDB" id="7055905at2"/>
<dbReference type="STRING" id="683228.GA0070617_5814"/>
<dbReference type="Pfam" id="PF01546">
    <property type="entry name" value="Peptidase_M20"/>
    <property type="match status" value="1"/>
</dbReference>
<dbReference type="HAMAP" id="MF_01120">
    <property type="entry name" value="LysK"/>
    <property type="match status" value="1"/>
</dbReference>
<evidence type="ECO:0000256" key="5">
    <source>
        <dbReference type="ARBA" id="ARBA00022833"/>
    </source>
</evidence>
<keyword evidence="5" id="KW-0862">Zinc</keyword>
<reference evidence="9 10" key="1">
    <citation type="submission" date="2016-06" db="EMBL/GenBank/DDBJ databases">
        <authorList>
            <person name="Kjaerup R.B."/>
            <person name="Dalgaard T.S."/>
            <person name="Juul-Madsen H.R."/>
        </authorList>
    </citation>
    <scope>NUCLEOTIDE SEQUENCE [LARGE SCALE GENOMIC DNA]</scope>
    <source>
        <strain evidence="9 10">DSM 45577</strain>
    </source>
</reference>
<dbReference type="InterPro" id="IPR001261">
    <property type="entry name" value="ArgE/DapE_CS"/>
</dbReference>
<keyword evidence="2" id="KW-0028">Amino-acid biosynthesis</keyword>
<feature type="region of interest" description="Disordered" evidence="8">
    <location>
        <begin position="356"/>
        <end position="394"/>
    </location>
</feature>
<sequence length="394" mass="40796">MTPGAVAESEVRLLRDLVDIPSVSGTEDALARHVAAHLRAAGLDARLDEVGNVIGSTGDAATGPTVMLLGHLDTVPGAPPVRLDGDVLHGRGTVDAKGPLATMVSAAIRLAGRFPGRLLVVGAVDEERASVGARHLLTGVRPDAVVIGEPSGAYGIAVGYKGVLRLRLTVRRPPAHTSSDQETAAEAVAGLWHALRSRLTDGVPAETALFDRIMPTLVGITGDLETAVADVSCRIPPDFDADEFVALVRGLTDGVGIEVTESVPAVRGTRTGPLWRAFATAVRQHGGQPVAKRKLGTSDMNVVGPVWRVPVVAYGPGDSRLCHTAQERISVAEYRLAVDVLTDALLLLAGDLADGRATGPAGDPVTGPAGDRATTGRAGVTTSTRSDDRQETPT</sequence>
<dbReference type="Proteomes" id="UP000198937">
    <property type="component" value="Unassembled WGS sequence"/>
</dbReference>
<keyword evidence="6" id="KW-0457">Lysine biosynthesis</keyword>
<dbReference type="InterPro" id="IPR002933">
    <property type="entry name" value="Peptidase_M20"/>
</dbReference>
<dbReference type="Gene3D" id="3.40.630.10">
    <property type="entry name" value="Zn peptidases"/>
    <property type="match status" value="2"/>
</dbReference>
<dbReference type="GO" id="GO:0009085">
    <property type="term" value="P:lysine biosynthetic process"/>
    <property type="evidence" value="ECO:0007669"/>
    <property type="project" value="UniProtKB-KW"/>
</dbReference>
<proteinExistence type="inferred from homology"/>
<evidence type="ECO:0000256" key="2">
    <source>
        <dbReference type="ARBA" id="ARBA00022605"/>
    </source>
</evidence>
<dbReference type="PANTHER" id="PTHR43808">
    <property type="entry name" value="ACETYLORNITHINE DEACETYLASE"/>
    <property type="match status" value="1"/>
</dbReference>
<dbReference type="InterPro" id="IPR050072">
    <property type="entry name" value="Peptidase_M20A"/>
</dbReference>
<evidence type="ECO:0000256" key="7">
    <source>
        <dbReference type="ARBA" id="ARBA00023285"/>
    </source>
</evidence>
<dbReference type="SUPFAM" id="SSF53187">
    <property type="entry name" value="Zn-dependent exopeptidases"/>
    <property type="match status" value="1"/>
</dbReference>
<dbReference type="RefSeq" id="WP_091445440.1">
    <property type="nucleotide sequence ID" value="NZ_BMMJ01000003.1"/>
</dbReference>
<accession>A0A1C6VH39</accession>
<keyword evidence="10" id="KW-1185">Reference proteome</keyword>
<evidence type="ECO:0000313" key="9">
    <source>
        <dbReference type="EMBL" id="SCL65602.1"/>
    </source>
</evidence>
<evidence type="ECO:0000256" key="6">
    <source>
        <dbReference type="ARBA" id="ARBA00023154"/>
    </source>
</evidence>
<evidence type="ECO:0000256" key="3">
    <source>
        <dbReference type="ARBA" id="ARBA00022723"/>
    </source>
</evidence>